<dbReference type="AlphaFoldDB" id="B1C2S3"/>
<proteinExistence type="predicted"/>
<sequence>MSGKEKEMTDNQITIYLDPIAYEKIIEDQKLFKTGKNKSDIIKKIIINHYSNYNHNINSLKQKIQEAITIESNVQDFSEISYQNIAWKITKYISETSFLDGESKRNRKKKIHIRKNKNDDELDFILDACPKNASESEYLANIIYSYLKEPQCEREKIIYKKVINKINDAIKNNQNIRIKTKSGKKIFISPKEICTSKEGLYNYLLYQGYKEETNKYFASTIHIYNITSVYLDASVRTFQTYIEEQFKKMKLNGVQFSINNNTIYKVLLTDRGKDLFDSRYLERPIPLSKSDQKKGIYYFNCSELQFKSYFAPFLNEVIVLEPEEVRIKIIEEYKETLNNYKNI</sequence>
<dbReference type="EMBL" id="ABIK02000010">
    <property type="protein sequence ID" value="EDS74758.1"/>
    <property type="molecule type" value="Genomic_DNA"/>
</dbReference>
<reference evidence="2 3" key="2">
    <citation type="submission" date="2008-02" db="EMBL/GenBank/DDBJ databases">
        <authorList>
            <person name="Fulton L."/>
            <person name="Clifton S."/>
            <person name="Fulton B."/>
            <person name="Xu J."/>
            <person name="Minx P."/>
            <person name="Pepin K.H."/>
            <person name="Johnson M."/>
            <person name="Thiruvilangam P."/>
            <person name="Bhonagiri V."/>
            <person name="Nash W.E."/>
            <person name="Mardis E.R."/>
            <person name="Wilson R.K."/>
        </authorList>
    </citation>
    <scope>NUCLEOTIDE SEQUENCE [LARGE SCALE GENOMIC DNA]</scope>
    <source>
        <strain evidence="2 3">DSM 1552</strain>
    </source>
</reference>
<name>B1C2S3_9FIRM</name>
<organism evidence="2 3">
    <name type="scientific">Thomasclavelia spiroformis DSM 1552</name>
    <dbReference type="NCBI Taxonomy" id="428126"/>
    <lineage>
        <taxon>Bacteria</taxon>
        <taxon>Bacillati</taxon>
        <taxon>Bacillota</taxon>
        <taxon>Erysipelotrichia</taxon>
        <taxon>Erysipelotrichales</taxon>
        <taxon>Coprobacillaceae</taxon>
        <taxon>Thomasclavelia</taxon>
    </lineage>
</organism>
<evidence type="ECO:0000313" key="3">
    <source>
        <dbReference type="Proteomes" id="UP000004910"/>
    </source>
</evidence>
<keyword evidence="3" id="KW-1185">Reference proteome</keyword>
<dbReference type="HOGENOM" id="CLU_808231_0_0_9"/>
<dbReference type="EMBL" id="ABIK02000014">
    <property type="protein sequence ID" value="EDS74508.1"/>
    <property type="molecule type" value="Genomic_DNA"/>
</dbReference>
<gene>
    <name evidence="2" type="ORF">CLOSPI_01535</name>
    <name evidence="1" type="ORF">CLOSPI_02093</name>
</gene>
<dbReference type="Proteomes" id="UP000004910">
    <property type="component" value="Unassembled WGS sequence"/>
</dbReference>
<evidence type="ECO:0008006" key="4">
    <source>
        <dbReference type="Google" id="ProtNLM"/>
    </source>
</evidence>
<evidence type="ECO:0000313" key="2">
    <source>
        <dbReference type="EMBL" id="EDS74758.1"/>
    </source>
</evidence>
<dbReference type="STRING" id="428126.CLOSPI_01535"/>
<reference evidence="2 3" key="1">
    <citation type="submission" date="2008-02" db="EMBL/GenBank/DDBJ databases">
        <title>Draft genome sequence of Clostridium spiroforme (DSM 1552).</title>
        <authorList>
            <person name="Sudarsanam P."/>
            <person name="Ley R."/>
            <person name="Guruge J."/>
            <person name="Turnbaugh P.J."/>
            <person name="Mahowald M."/>
            <person name="Liep D."/>
            <person name="Gordon J."/>
        </authorList>
    </citation>
    <scope>NUCLEOTIDE SEQUENCE [LARGE SCALE GENOMIC DNA]</scope>
    <source>
        <strain evidence="2 3">DSM 1552</strain>
    </source>
</reference>
<comment type="caution">
    <text evidence="2">The sequence shown here is derived from an EMBL/GenBank/DDBJ whole genome shotgun (WGS) entry which is preliminary data.</text>
</comment>
<protein>
    <recommendedName>
        <fullName evidence="4">WYL domain-containing protein</fullName>
    </recommendedName>
</protein>
<evidence type="ECO:0000313" key="1">
    <source>
        <dbReference type="EMBL" id="EDS74508.1"/>
    </source>
</evidence>
<accession>B1C2S3</accession>
<dbReference type="eggNOG" id="ENOG502Z9EY">
    <property type="taxonomic scope" value="Bacteria"/>
</dbReference>